<dbReference type="SMART" id="SM00091">
    <property type="entry name" value="PAS"/>
    <property type="match status" value="1"/>
</dbReference>
<feature type="modified residue" description="4-aspartylphosphate" evidence="4">
    <location>
        <position position="63"/>
    </location>
</feature>
<dbReference type="GO" id="GO:0016020">
    <property type="term" value="C:membrane"/>
    <property type="evidence" value="ECO:0007669"/>
    <property type="project" value="InterPro"/>
</dbReference>
<accession>A0A8J2Y8D6</accession>
<reference evidence="9" key="2">
    <citation type="submission" date="2020-09" db="EMBL/GenBank/DDBJ databases">
        <authorList>
            <person name="Sun Q."/>
            <person name="Zhou Y."/>
        </authorList>
    </citation>
    <scope>NUCLEOTIDE SEQUENCE</scope>
    <source>
        <strain evidence="9">CGMCC 1.12924</strain>
    </source>
</reference>
<dbReference type="CDD" id="cd00130">
    <property type="entry name" value="PAS"/>
    <property type="match status" value="1"/>
</dbReference>
<feature type="coiled-coil region" evidence="5">
    <location>
        <begin position="257"/>
        <end position="284"/>
    </location>
</feature>
<dbReference type="Pfam" id="PF00072">
    <property type="entry name" value="Response_reg"/>
    <property type="match status" value="1"/>
</dbReference>
<evidence type="ECO:0000313" key="9">
    <source>
        <dbReference type="EMBL" id="GGD92435.1"/>
    </source>
</evidence>
<reference evidence="9" key="1">
    <citation type="journal article" date="2014" name="Int. J. Syst. Evol. Microbiol.">
        <title>Complete genome sequence of Corynebacterium casei LMG S-19264T (=DSM 44701T), isolated from a smear-ripened cheese.</title>
        <authorList>
            <consortium name="US DOE Joint Genome Institute (JGI-PGF)"/>
            <person name="Walter F."/>
            <person name="Albersmeier A."/>
            <person name="Kalinowski J."/>
            <person name="Ruckert C."/>
        </authorList>
    </citation>
    <scope>NUCLEOTIDE SEQUENCE</scope>
    <source>
        <strain evidence="9">CGMCC 1.12924</strain>
    </source>
</reference>
<dbReference type="RefSeq" id="WP_188441210.1">
    <property type="nucleotide sequence ID" value="NZ_BMGK01000005.1"/>
</dbReference>
<dbReference type="Proteomes" id="UP000652231">
    <property type="component" value="Unassembled WGS sequence"/>
</dbReference>
<dbReference type="SMART" id="SM00387">
    <property type="entry name" value="HATPase_c"/>
    <property type="match status" value="1"/>
</dbReference>
<dbReference type="InterPro" id="IPR035965">
    <property type="entry name" value="PAS-like_dom_sf"/>
</dbReference>
<dbReference type="InterPro" id="IPR005467">
    <property type="entry name" value="His_kinase_dom"/>
</dbReference>
<dbReference type="PANTHER" id="PTHR24421:SF59">
    <property type="entry name" value="OXYGEN SENSOR HISTIDINE KINASE NREB"/>
    <property type="match status" value="1"/>
</dbReference>
<dbReference type="InterPro" id="IPR050482">
    <property type="entry name" value="Sensor_HK_TwoCompSys"/>
</dbReference>
<feature type="coiled-coil region" evidence="5">
    <location>
        <begin position="198"/>
        <end position="225"/>
    </location>
</feature>
<sequence>MKLPLNKDINILVVEDNIGDYVLISDYLNEGFENPHIQQAKTYAQTFDIVKKTPKGFDVILLDLSLPDAEGESLITKVMSFCENIPVIILTGNNDLKFALKALNLGVTDYLIKNDISAVALFKSIVFSIERKEIGQQLHKSKKEYQDLYSLSPLPIFIYDVNTLKFLDVNKATEVHYGYTKQEFLEMTLVDIRPKKDIKILTNAIESLKNEHKKYTKRTVRHKKKNGEFMQVQIHGFTIEYQNKLAETIIINDITKQKKYEDEILEVNTKLRNLTAHLQRVREEERITISREIHDELGQQLTGIKLDVSWLKNKLETVYPEANDRTSRLIESINKTINDVRKISTNLRPGVLDDLGLEAAIEWKTTQFEDQTGIKCTLTIHCDIVDYGEEINTAIYRIYQEALTNIARHSNATEVKITLETKDNKLIFEVIDNGRGITEVEKKNTISLGLTGMKERAIMLNGDFFIENLNGSGTKLKVLVPLDN</sequence>
<dbReference type="SUPFAM" id="SSF55874">
    <property type="entry name" value="ATPase domain of HSP90 chaperone/DNA topoisomerase II/histidine kinase"/>
    <property type="match status" value="1"/>
</dbReference>
<dbReference type="GO" id="GO:0000155">
    <property type="term" value="F:phosphorelay sensor kinase activity"/>
    <property type="evidence" value="ECO:0007669"/>
    <property type="project" value="InterPro"/>
</dbReference>
<dbReference type="Gene3D" id="3.40.50.2300">
    <property type="match status" value="1"/>
</dbReference>
<dbReference type="InterPro" id="IPR001789">
    <property type="entry name" value="Sig_transdc_resp-reg_receiver"/>
</dbReference>
<organism evidence="9 10">
    <name type="scientific">Planktosalinus lacus</name>
    <dbReference type="NCBI Taxonomy" id="1526573"/>
    <lineage>
        <taxon>Bacteria</taxon>
        <taxon>Pseudomonadati</taxon>
        <taxon>Bacteroidota</taxon>
        <taxon>Flavobacteriia</taxon>
        <taxon>Flavobacteriales</taxon>
        <taxon>Flavobacteriaceae</taxon>
        <taxon>Planktosalinus</taxon>
    </lineage>
</organism>
<evidence type="ECO:0000256" key="3">
    <source>
        <dbReference type="ARBA" id="ARBA00023012"/>
    </source>
</evidence>
<dbReference type="Pfam" id="PF07730">
    <property type="entry name" value="HisKA_3"/>
    <property type="match status" value="1"/>
</dbReference>
<dbReference type="PANTHER" id="PTHR24421">
    <property type="entry name" value="NITRATE/NITRITE SENSOR PROTEIN NARX-RELATED"/>
    <property type="match status" value="1"/>
</dbReference>
<dbReference type="PROSITE" id="PS50109">
    <property type="entry name" value="HIS_KIN"/>
    <property type="match status" value="1"/>
</dbReference>
<keyword evidence="3" id="KW-0902">Two-component regulatory system</keyword>
<dbReference type="AlphaFoldDB" id="A0A8J2Y8D6"/>
<dbReference type="InterPro" id="IPR000014">
    <property type="entry name" value="PAS"/>
</dbReference>
<feature type="domain" description="Response regulatory" evidence="7">
    <location>
        <begin position="10"/>
        <end position="128"/>
    </location>
</feature>
<dbReference type="InterPro" id="IPR011006">
    <property type="entry name" value="CheY-like_superfamily"/>
</dbReference>
<dbReference type="Gene3D" id="3.30.565.10">
    <property type="entry name" value="Histidine kinase-like ATPase, C-terminal domain"/>
    <property type="match status" value="1"/>
</dbReference>
<dbReference type="Gene3D" id="3.30.450.20">
    <property type="entry name" value="PAS domain"/>
    <property type="match status" value="1"/>
</dbReference>
<name>A0A8J2Y8D6_9FLAO</name>
<evidence type="ECO:0000259" key="7">
    <source>
        <dbReference type="PROSITE" id="PS50110"/>
    </source>
</evidence>
<proteinExistence type="predicted"/>
<dbReference type="CDD" id="cd00156">
    <property type="entry name" value="REC"/>
    <property type="match status" value="1"/>
</dbReference>
<dbReference type="PROSITE" id="PS50112">
    <property type="entry name" value="PAS"/>
    <property type="match status" value="1"/>
</dbReference>
<dbReference type="SMART" id="SM00448">
    <property type="entry name" value="REC"/>
    <property type="match status" value="1"/>
</dbReference>
<dbReference type="Pfam" id="PF08447">
    <property type="entry name" value="PAS_3"/>
    <property type="match status" value="1"/>
</dbReference>
<dbReference type="InterPro" id="IPR003594">
    <property type="entry name" value="HATPase_dom"/>
</dbReference>
<dbReference type="GO" id="GO:0046983">
    <property type="term" value="F:protein dimerization activity"/>
    <property type="evidence" value="ECO:0007669"/>
    <property type="project" value="InterPro"/>
</dbReference>
<comment type="caution">
    <text evidence="9">The sequence shown here is derived from an EMBL/GenBank/DDBJ whole genome shotgun (WGS) entry which is preliminary data.</text>
</comment>
<evidence type="ECO:0000256" key="2">
    <source>
        <dbReference type="ARBA" id="ARBA00022777"/>
    </source>
</evidence>
<dbReference type="InterPro" id="IPR036890">
    <property type="entry name" value="HATPase_C_sf"/>
</dbReference>
<evidence type="ECO:0000256" key="4">
    <source>
        <dbReference type="PROSITE-ProRule" id="PRU00169"/>
    </source>
</evidence>
<evidence type="ECO:0000259" key="6">
    <source>
        <dbReference type="PROSITE" id="PS50109"/>
    </source>
</evidence>
<dbReference type="EMBL" id="BMGK01000005">
    <property type="protein sequence ID" value="GGD92435.1"/>
    <property type="molecule type" value="Genomic_DNA"/>
</dbReference>
<keyword evidence="10" id="KW-1185">Reference proteome</keyword>
<dbReference type="SUPFAM" id="SSF52172">
    <property type="entry name" value="CheY-like"/>
    <property type="match status" value="1"/>
</dbReference>
<protein>
    <submittedName>
        <fullName evidence="9">Sensor kinase</fullName>
    </submittedName>
</protein>
<feature type="domain" description="Histidine kinase" evidence="6">
    <location>
        <begin position="395"/>
        <end position="484"/>
    </location>
</feature>
<feature type="domain" description="PAS" evidence="8">
    <location>
        <begin position="141"/>
        <end position="212"/>
    </location>
</feature>
<dbReference type="NCBIfam" id="TIGR00229">
    <property type="entry name" value="sensory_box"/>
    <property type="match status" value="1"/>
</dbReference>
<dbReference type="Pfam" id="PF02518">
    <property type="entry name" value="HATPase_c"/>
    <property type="match status" value="1"/>
</dbReference>
<dbReference type="PROSITE" id="PS50110">
    <property type="entry name" value="RESPONSE_REGULATORY"/>
    <property type="match status" value="1"/>
</dbReference>
<dbReference type="SUPFAM" id="SSF55785">
    <property type="entry name" value="PYP-like sensor domain (PAS domain)"/>
    <property type="match status" value="1"/>
</dbReference>
<keyword evidence="5" id="KW-0175">Coiled coil</keyword>
<dbReference type="Gene3D" id="1.20.5.1930">
    <property type="match status" value="1"/>
</dbReference>
<gene>
    <name evidence="9" type="ORF">GCM10011312_15330</name>
</gene>
<dbReference type="InterPro" id="IPR011712">
    <property type="entry name" value="Sig_transdc_His_kin_sub3_dim/P"/>
</dbReference>
<keyword evidence="4" id="KW-0597">Phosphoprotein</keyword>
<evidence type="ECO:0000256" key="5">
    <source>
        <dbReference type="SAM" id="Coils"/>
    </source>
</evidence>
<evidence type="ECO:0000259" key="8">
    <source>
        <dbReference type="PROSITE" id="PS50112"/>
    </source>
</evidence>
<dbReference type="CDD" id="cd16917">
    <property type="entry name" value="HATPase_UhpB-NarQ-NarX-like"/>
    <property type="match status" value="1"/>
</dbReference>
<keyword evidence="2 9" id="KW-0418">Kinase</keyword>
<dbReference type="InterPro" id="IPR013655">
    <property type="entry name" value="PAS_fold_3"/>
</dbReference>
<evidence type="ECO:0000256" key="1">
    <source>
        <dbReference type="ARBA" id="ARBA00022679"/>
    </source>
</evidence>
<evidence type="ECO:0000313" key="10">
    <source>
        <dbReference type="Proteomes" id="UP000652231"/>
    </source>
</evidence>
<keyword evidence="1" id="KW-0808">Transferase</keyword>